<keyword evidence="3" id="KW-1185">Reference proteome</keyword>
<dbReference type="InterPro" id="IPR011335">
    <property type="entry name" value="Restrct_endonuc-II-like"/>
</dbReference>
<dbReference type="Gene3D" id="3.40.960.10">
    <property type="entry name" value="VSR Endonuclease"/>
    <property type="match status" value="1"/>
</dbReference>
<proteinExistence type="predicted"/>
<comment type="caution">
    <text evidence="2">The sequence shown here is derived from an EMBL/GenBank/DDBJ whole genome shotgun (WGS) entry which is preliminary data.</text>
</comment>
<name>A0ABP9Q6I2_9PSEU</name>
<dbReference type="Pfam" id="PF04480">
    <property type="entry name" value="DUF559"/>
    <property type="match status" value="1"/>
</dbReference>
<accession>A0ABP9Q6I2</accession>
<gene>
    <name evidence="2" type="ORF">GCM10023321_35740</name>
</gene>
<dbReference type="Proteomes" id="UP001428817">
    <property type="component" value="Unassembled WGS sequence"/>
</dbReference>
<evidence type="ECO:0000313" key="2">
    <source>
        <dbReference type="EMBL" id="GAA5157458.1"/>
    </source>
</evidence>
<sequence>MLEGPFRGSVAVAARLVTWRRLQGPAFRRIYPDVYVPYGLELDLRNRSLAAYRLVADRDGVLAGYSAALLLGVDCAPWNAPAEVLVPRFMRPVTGLRIGYQRTPEDDLTEVHGCRVTTPERTAWDLSRRLSLVEAVVGVDALARVGRFDPAQLLTRRAKQSGTPGCQRLDEVVALSRPRSESPMETRLRLALVRAGLPEPEVQYQILDRHWHEVARIDLAYPDAKLAIEYDGARHFDRRQRERDIRRDAMLARYGWLTLRLTHTDVTSDLERTIRNIQGALRARAT</sequence>
<reference evidence="3" key="1">
    <citation type="journal article" date="2019" name="Int. J. Syst. Evol. Microbiol.">
        <title>The Global Catalogue of Microorganisms (GCM) 10K type strain sequencing project: providing services to taxonomists for standard genome sequencing and annotation.</title>
        <authorList>
            <consortium name="The Broad Institute Genomics Platform"/>
            <consortium name="The Broad Institute Genome Sequencing Center for Infectious Disease"/>
            <person name="Wu L."/>
            <person name="Ma J."/>
        </authorList>
    </citation>
    <scope>NUCLEOTIDE SEQUENCE [LARGE SCALE GENOMIC DNA]</scope>
    <source>
        <strain evidence="3">JCM 18303</strain>
    </source>
</reference>
<dbReference type="SUPFAM" id="SSF52980">
    <property type="entry name" value="Restriction endonuclease-like"/>
    <property type="match status" value="1"/>
</dbReference>
<dbReference type="InterPro" id="IPR007569">
    <property type="entry name" value="DUF559"/>
</dbReference>
<organism evidence="2 3">
    <name type="scientific">Pseudonocardia eucalypti</name>
    <dbReference type="NCBI Taxonomy" id="648755"/>
    <lineage>
        <taxon>Bacteria</taxon>
        <taxon>Bacillati</taxon>
        <taxon>Actinomycetota</taxon>
        <taxon>Actinomycetes</taxon>
        <taxon>Pseudonocardiales</taxon>
        <taxon>Pseudonocardiaceae</taxon>
        <taxon>Pseudonocardia</taxon>
    </lineage>
</organism>
<protein>
    <recommendedName>
        <fullName evidence="1">DUF559 domain-containing protein</fullName>
    </recommendedName>
</protein>
<dbReference type="RefSeq" id="WP_185059321.1">
    <property type="nucleotide sequence ID" value="NZ_BAABJP010000015.1"/>
</dbReference>
<evidence type="ECO:0000259" key="1">
    <source>
        <dbReference type="Pfam" id="PF04480"/>
    </source>
</evidence>
<evidence type="ECO:0000313" key="3">
    <source>
        <dbReference type="Proteomes" id="UP001428817"/>
    </source>
</evidence>
<feature type="domain" description="DUF559" evidence="1">
    <location>
        <begin position="217"/>
        <end position="281"/>
    </location>
</feature>
<dbReference type="EMBL" id="BAABJP010000015">
    <property type="protein sequence ID" value="GAA5157458.1"/>
    <property type="molecule type" value="Genomic_DNA"/>
</dbReference>